<dbReference type="RefSeq" id="WP_188516895.1">
    <property type="nucleotide sequence ID" value="NZ_BMES01000001.1"/>
</dbReference>
<keyword evidence="5" id="KW-0997">Cell inner membrane</keyword>
<evidence type="ECO:0000256" key="8">
    <source>
        <dbReference type="ARBA" id="ARBA00023136"/>
    </source>
</evidence>
<dbReference type="PANTHER" id="PTHR30133">
    <property type="entry name" value="CATIONIC AMINO ACID TRANSPORTER, MEMBRANE COMPONENT"/>
    <property type="match status" value="1"/>
</dbReference>
<feature type="domain" description="ABC transmembrane type-1" evidence="10">
    <location>
        <begin position="23"/>
        <end position="223"/>
    </location>
</feature>
<reference evidence="11" key="2">
    <citation type="submission" date="2020-09" db="EMBL/GenBank/DDBJ databases">
        <authorList>
            <person name="Sun Q."/>
            <person name="Zhou Y."/>
        </authorList>
    </citation>
    <scope>NUCLEOTIDE SEQUENCE</scope>
    <source>
        <strain evidence="11">CGMCC 1.12214</strain>
    </source>
</reference>
<evidence type="ECO:0000256" key="5">
    <source>
        <dbReference type="ARBA" id="ARBA00022519"/>
    </source>
</evidence>
<protein>
    <submittedName>
        <fullName evidence="11">ABC transporter permease</fullName>
    </submittedName>
</protein>
<dbReference type="GO" id="GO:0022857">
    <property type="term" value="F:transmembrane transporter activity"/>
    <property type="evidence" value="ECO:0007669"/>
    <property type="project" value="InterPro"/>
</dbReference>
<dbReference type="InterPro" id="IPR035906">
    <property type="entry name" value="MetI-like_sf"/>
</dbReference>
<evidence type="ECO:0000256" key="9">
    <source>
        <dbReference type="RuleBase" id="RU363032"/>
    </source>
</evidence>
<dbReference type="CDD" id="cd06261">
    <property type="entry name" value="TM_PBP2"/>
    <property type="match status" value="1"/>
</dbReference>
<accession>A0A917I5T0</accession>
<evidence type="ECO:0000313" key="11">
    <source>
        <dbReference type="EMBL" id="GGH14273.1"/>
    </source>
</evidence>
<dbReference type="Pfam" id="PF00528">
    <property type="entry name" value="BPD_transp_1"/>
    <property type="match status" value="1"/>
</dbReference>
<gene>
    <name evidence="11" type="ORF">GCM10007036_13480</name>
</gene>
<dbReference type="SUPFAM" id="SSF161098">
    <property type="entry name" value="MetI-like"/>
    <property type="match status" value="1"/>
</dbReference>
<dbReference type="NCBIfam" id="TIGR01726">
    <property type="entry name" value="HEQRo_perm_3TM"/>
    <property type="match status" value="1"/>
</dbReference>
<feature type="transmembrane region" description="Helical" evidence="9">
    <location>
        <begin position="59"/>
        <end position="82"/>
    </location>
</feature>
<evidence type="ECO:0000259" key="10">
    <source>
        <dbReference type="PROSITE" id="PS50928"/>
    </source>
</evidence>
<dbReference type="InterPro" id="IPR051613">
    <property type="entry name" value="ABC_transp_permease_HisMQ"/>
</dbReference>
<feature type="transmembrane region" description="Helical" evidence="9">
    <location>
        <begin position="102"/>
        <end position="126"/>
    </location>
</feature>
<dbReference type="InterPro" id="IPR000515">
    <property type="entry name" value="MetI-like"/>
</dbReference>
<comment type="similarity">
    <text evidence="2">Belongs to the binding-protein-dependent transport system permease family. HisMQ subfamily.</text>
</comment>
<name>A0A917I5T0_9HYPH</name>
<dbReference type="EMBL" id="BMES01000001">
    <property type="protein sequence ID" value="GGH14273.1"/>
    <property type="molecule type" value="Genomic_DNA"/>
</dbReference>
<dbReference type="PROSITE" id="PS50928">
    <property type="entry name" value="ABC_TM1"/>
    <property type="match status" value="1"/>
</dbReference>
<evidence type="ECO:0000256" key="6">
    <source>
        <dbReference type="ARBA" id="ARBA00022692"/>
    </source>
</evidence>
<comment type="caution">
    <text evidence="11">The sequence shown here is derived from an EMBL/GenBank/DDBJ whole genome shotgun (WGS) entry which is preliminary data.</text>
</comment>
<evidence type="ECO:0000256" key="2">
    <source>
        <dbReference type="ARBA" id="ARBA00010072"/>
    </source>
</evidence>
<keyword evidence="4" id="KW-1003">Cell membrane</keyword>
<keyword evidence="7 9" id="KW-1133">Transmembrane helix</keyword>
<reference evidence="11" key="1">
    <citation type="journal article" date="2014" name="Int. J. Syst. Evol. Microbiol.">
        <title>Complete genome sequence of Corynebacterium casei LMG S-19264T (=DSM 44701T), isolated from a smear-ripened cheese.</title>
        <authorList>
            <consortium name="US DOE Joint Genome Institute (JGI-PGF)"/>
            <person name="Walter F."/>
            <person name="Albersmeier A."/>
            <person name="Kalinowski J."/>
            <person name="Ruckert C."/>
        </authorList>
    </citation>
    <scope>NUCLEOTIDE SEQUENCE</scope>
    <source>
        <strain evidence="11">CGMCC 1.12214</strain>
    </source>
</reference>
<keyword evidence="6 9" id="KW-0812">Transmembrane</keyword>
<sequence length="242" mass="25992">MDYYLNLLAWGDKGWGDELARGAMITITLALATLPFGVALGLLVALAKRSDSAVLRAAGTIYTTVFRGVPELLTLYIVYFGLQLGLQKAWKGLGLPGNIEMPAFVAGMIALGFVLAAFSCEVWIGALNSIHKGQREGAYALGLNKALAFRLVVAPQLLRVALPGLGNNWMVLLKETSLVSVIALPDLMFWTGRANVVTKEPFLFFGAACMIYMVFSVLSAWGLSRLEGRTNRGFVSGAGGTR</sequence>
<feature type="transmembrane region" description="Helical" evidence="9">
    <location>
        <begin position="202"/>
        <end position="223"/>
    </location>
</feature>
<evidence type="ECO:0000256" key="7">
    <source>
        <dbReference type="ARBA" id="ARBA00022989"/>
    </source>
</evidence>
<feature type="transmembrane region" description="Helical" evidence="9">
    <location>
        <begin position="20"/>
        <end position="47"/>
    </location>
</feature>
<dbReference type="AlphaFoldDB" id="A0A917I5T0"/>
<keyword evidence="3 9" id="KW-0813">Transport</keyword>
<evidence type="ECO:0000256" key="3">
    <source>
        <dbReference type="ARBA" id="ARBA00022448"/>
    </source>
</evidence>
<evidence type="ECO:0000313" key="12">
    <source>
        <dbReference type="Proteomes" id="UP000603912"/>
    </source>
</evidence>
<dbReference type="Proteomes" id="UP000603912">
    <property type="component" value="Unassembled WGS sequence"/>
</dbReference>
<keyword evidence="12" id="KW-1185">Reference proteome</keyword>
<comment type="subcellular location">
    <subcellularLocation>
        <location evidence="1">Cell inner membrane</location>
        <topology evidence="1">Multi-pass membrane protein</topology>
    </subcellularLocation>
    <subcellularLocation>
        <location evidence="9">Cell membrane</location>
        <topology evidence="9">Multi-pass membrane protein</topology>
    </subcellularLocation>
</comment>
<dbReference type="InterPro" id="IPR010065">
    <property type="entry name" value="AA_ABC_transptr_permease_3TM"/>
</dbReference>
<evidence type="ECO:0000256" key="4">
    <source>
        <dbReference type="ARBA" id="ARBA00022475"/>
    </source>
</evidence>
<evidence type="ECO:0000256" key="1">
    <source>
        <dbReference type="ARBA" id="ARBA00004429"/>
    </source>
</evidence>
<dbReference type="GO" id="GO:0043190">
    <property type="term" value="C:ATP-binding cassette (ABC) transporter complex"/>
    <property type="evidence" value="ECO:0007669"/>
    <property type="project" value="InterPro"/>
</dbReference>
<dbReference type="PANTHER" id="PTHR30133:SF2">
    <property type="entry name" value="ARGININE ABC TRANSPORTER PERMEASE PROTEIN ARTQ"/>
    <property type="match status" value="1"/>
</dbReference>
<dbReference type="Gene3D" id="1.10.3720.10">
    <property type="entry name" value="MetI-like"/>
    <property type="match status" value="1"/>
</dbReference>
<organism evidence="11 12">
    <name type="scientific">Alsobacter metallidurans</name>
    <dbReference type="NCBI Taxonomy" id="340221"/>
    <lineage>
        <taxon>Bacteria</taxon>
        <taxon>Pseudomonadati</taxon>
        <taxon>Pseudomonadota</taxon>
        <taxon>Alphaproteobacteria</taxon>
        <taxon>Hyphomicrobiales</taxon>
        <taxon>Alsobacteraceae</taxon>
        <taxon>Alsobacter</taxon>
    </lineage>
</organism>
<proteinExistence type="inferred from homology"/>
<keyword evidence="8 9" id="KW-0472">Membrane</keyword>